<protein>
    <submittedName>
        <fullName evidence="1">Inactive protein RESTRICTED TEV MOVEMENT 2-like</fullName>
    </submittedName>
</protein>
<comment type="caution">
    <text evidence="1">The sequence shown here is derived from an EMBL/GenBank/DDBJ whole genome shotgun (WGS) entry which is preliminary data.</text>
</comment>
<evidence type="ECO:0000313" key="2">
    <source>
        <dbReference type="Proteomes" id="UP000327157"/>
    </source>
</evidence>
<reference evidence="1 2" key="1">
    <citation type="submission" date="2019-09" db="EMBL/GenBank/DDBJ databases">
        <authorList>
            <person name="Ou C."/>
        </authorList>
    </citation>
    <scope>NUCLEOTIDE SEQUENCE [LARGE SCALE GENOMIC DNA]</scope>
    <source>
        <strain evidence="1">S2</strain>
        <tissue evidence="1">Leaf</tissue>
    </source>
</reference>
<name>A0A5N5HUX7_9ROSA</name>
<accession>A0A5N5HUX7</accession>
<proteinExistence type="predicted"/>
<gene>
    <name evidence="1" type="ORF">D8674_009224</name>
</gene>
<sequence length="153" mass="17735">MDSNGEFIDIIRSYDDFMPYCKFLKEERFDTYQIPLHGFKIEQFIKLRVNDKKGTIKAEGQRPMGGSRLSRFRQEFKLHRNLCNTKDIHARFGNGVLPKRAPLMIPNSDDTSDLFVCNSKLFGLKIRKRAILRSIAIAIVGDYVTIKYLPSTQ</sequence>
<evidence type="ECO:0000313" key="1">
    <source>
        <dbReference type="EMBL" id="KAB2631705.1"/>
    </source>
</evidence>
<dbReference type="EMBL" id="SMOL01000143">
    <property type="protein sequence ID" value="KAB2631705.1"/>
    <property type="molecule type" value="Genomic_DNA"/>
</dbReference>
<reference evidence="1 2" key="3">
    <citation type="submission" date="2019-11" db="EMBL/GenBank/DDBJ databases">
        <title>A de novo genome assembly of a pear dwarfing rootstock.</title>
        <authorList>
            <person name="Wang F."/>
            <person name="Wang J."/>
            <person name="Li S."/>
            <person name="Zhang Y."/>
            <person name="Fang M."/>
            <person name="Ma L."/>
            <person name="Zhao Y."/>
            <person name="Jiang S."/>
        </authorList>
    </citation>
    <scope>NUCLEOTIDE SEQUENCE [LARGE SCALE GENOMIC DNA]</scope>
    <source>
        <strain evidence="1">S2</strain>
        <tissue evidence="1">Leaf</tissue>
    </source>
</reference>
<dbReference type="InterPro" id="IPR008978">
    <property type="entry name" value="HSP20-like_chaperone"/>
</dbReference>
<dbReference type="CDD" id="cd06464">
    <property type="entry name" value="ACD_sHsps-like"/>
    <property type="match status" value="1"/>
</dbReference>
<dbReference type="AlphaFoldDB" id="A0A5N5HUX7"/>
<reference evidence="2" key="2">
    <citation type="submission" date="2019-10" db="EMBL/GenBank/DDBJ databases">
        <title>A de novo genome assembly of a pear dwarfing rootstock.</title>
        <authorList>
            <person name="Wang F."/>
            <person name="Wang J."/>
            <person name="Li S."/>
            <person name="Zhang Y."/>
            <person name="Fang M."/>
            <person name="Ma L."/>
            <person name="Zhao Y."/>
            <person name="Jiang S."/>
        </authorList>
    </citation>
    <scope>NUCLEOTIDE SEQUENCE [LARGE SCALE GENOMIC DNA]</scope>
</reference>
<keyword evidence="2" id="KW-1185">Reference proteome</keyword>
<organism evidence="1 2">
    <name type="scientific">Pyrus ussuriensis x Pyrus communis</name>
    <dbReference type="NCBI Taxonomy" id="2448454"/>
    <lineage>
        <taxon>Eukaryota</taxon>
        <taxon>Viridiplantae</taxon>
        <taxon>Streptophyta</taxon>
        <taxon>Embryophyta</taxon>
        <taxon>Tracheophyta</taxon>
        <taxon>Spermatophyta</taxon>
        <taxon>Magnoliopsida</taxon>
        <taxon>eudicotyledons</taxon>
        <taxon>Gunneridae</taxon>
        <taxon>Pentapetalae</taxon>
        <taxon>rosids</taxon>
        <taxon>fabids</taxon>
        <taxon>Rosales</taxon>
        <taxon>Rosaceae</taxon>
        <taxon>Amygdaloideae</taxon>
        <taxon>Maleae</taxon>
        <taxon>Pyrus</taxon>
    </lineage>
</organism>
<dbReference type="OrthoDB" id="1431247at2759"/>
<dbReference type="Proteomes" id="UP000327157">
    <property type="component" value="Chromosome 12"/>
</dbReference>
<dbReference type="Gene3D" id="2.60.40.790">
    <property type="match status" value="1"/>
</dbReference>